<keyword evidence="5" id="KW-1185">Reference proteome</keyword>
<dbReference type="Proteomes" id="UP001295423">
    <property type="component" value="Unassembled WGS sequence"/>
</dbReference>
<feature type="signal peptide" evidence="2">
    <location>
        <begin position="1"/>
        <end position="18"/>
    </location>
</feature>
<comment type="caution">
    <text evidence="4">The sequence shown here is derived from an EMBL/GenBank/DDBJ whole genome shotgun (WGS) entry which is preliminary data.</text>
</comment>
<keyword evidence="1" id="KW-0472">Membrane</keyword>
<keyword evidence="2" id="KW-0732">Signal</keyword>
<dbReference type="InterPro" id="IPR053240">
    <property type="entry name" value="VTT_domain"/>
</dbReference>
<dbReference type="Pfam" id="PF09335">
    <property type="entry name" value="VTT_dom"/>
    <property type="match status" value="1"/>
</dbReference>
<dbReference type="InterPro" id="IPR032816">
    <property type="entry name" value="VTT_dom"/>
</dbReference>
<organism evidence="4 5">
    <name type="scientific">Cylindrotheca closterium</name>
    <dbReference type="NCBI Taxonomy" id="2856"/>
    <lineage>
        <taxon>Eukaryota</taxon>
        <taxon>Sar</taxon>
        <taxon>Stramenopiles</taxon>
        <taxon>Ochrophyta</taxon>
        <taxon>Bacillariophyta</taxon>
        <taxon>Bacillariophyceae</taxon>
        <taxon>Bacillariophycidae</taxon>
        <taxon>Bacillariales</taxon>
        <taxon>Bacillariaceae</taxon>
        <taxon>Cylindrotheca</taxon>
    </lineage>
</organism>
<protein>
    <recommendedName>
        <fullName evidence="3">VTT domain-containing protein</fullName>
    </recommendedName>
</protein>
<feature type="domain" description="VTT" evidence="3">
    <location>
        <begin position="174"/>
        <end position="292"/>
    </location>
</feature>
<feature type="chain" id="PRO_5041949738" description="VTT domain-containing protein" evidence="2">
    <location>
        <begin position="19"/>
        <end position="345"/>
    </location>
</feature>
<evidence type="ECO:0000313" key="4">
    <source>
        <dbReference type="EMBL" id="CAJ1966565.1"/>
    </source>
</evidence>
<reference evidence="4" key="1">
    <citation type="submission" date="2023-08" db="EMBL/GenBank/DDBJ databases">
        <authorList>
            <person name="Audoor S."/>
            <person name="Bilcke G."/>
        </authorList>
    </citation>
    <scope>NUCLEOTIDE SEQUENCE</scope>
</reference>
<keyword evidence="1" id="KW-1133">Transmembrane helix</keyword>
<gene>
    <name evidence="4" type="ORF">CYCCA115_LOCUS22148</name>
</gene>
<name>A0AAD2JP80_9STRA</name>
<feature type="transmembrane region" description="Helical" evidence="1">
    <location>
        <begin position="159"/>
        <end position="179"/>
    </location>
</feature>
<evidence type="ECO:0000259" key="3">
    <source>
        <dbReference type="Pfam" id="PF09335"/>
    </source>
</evidence>
<keyword evidence="1" id="KW-0812">Transmembrane</keyword>
<feature type="transmembrane region" description="Helical" evidence="1">
    <location>
        <begin position="185"/>
        <end position="210"/>
    </location>
</feature>
<dbReference type="AlphaFoldDB" id="A0AAD2JP80"/>
<evidence type="ECO:0000313" key="5">
    <source>
        <dbReference type="Proteomes" id="UP001295423"/>
    </source>
</evidence>
<dbReference type="EMBL" id="CAKOGP040002302">
    <property type="protein sequence ID" value="CAJ1966565.1"/>
    <property type="molecule type" value="Genomic_DNA"/>
</dbReference>
<dbReference type="PANTHER" id="PTHR46826">
    <property type="match status" value="1"/>
</dbReference>
<dbReference type="PANTHER" id="PTHR46826:SF1">
    <property type="entry name" value="TVP38_TMEM64 FAMILY MEMBRANE PROTEIN YDJX"/>
    <property type="match status" value="1"/>
</dbReference>
<feature type="transmembrane region" description="Helical" evidence="1">
    <location>
        <begin position="269"/>
        <end position="293"/>
    </location>
</feature>
<evidence type="ECO:0000256" key="2">
    <source>
        <dbReference type="SAM" id="SignalP"/>
    </source>
</evidence>
<accession>A0AAD2JP80</accession>
<feature type="transmembrane region" description="Helical" evidence="1">
    <location>
        <begin position="99"/>
        <end position="119"/>
    </location>
</feature>
<evidence type="ECO:0000256" key="1">
    <source>
        <dbReference type="SAM" id="Phobius"/>
    </source>
</evidence>
<sequence>MRFLLMLSLISRLQSADCWSSQQLHNSRTPSRIFRLPRSTLSTTRLRAQRPSTTEETESEDTFFFPWSKSSSHMESQVELLDKKNGLQTTQDDNPSSSIVVGGLLAAVGVISAVGYTVLRNFDLSTVDVVQTVENIIQDPTAALDQVVQSVDSMGVLGVFYFGVAYTIAEVLAIPAIPLTASAGYLFGPLVGTSVVLFSASIAAAISFAIGRTILRTYVEGVLEEYPNFAKIDRAIGKEGFKLMFLLRLSPLFPFALSNYLYGASSIDFSSFFFGTLFGFAPGTLAYVYSGYVGKALTDGAEGSYPWYVYAGGLTIFVGFLKIAADTATRIVGELEDEEEDEANR</sequence>
<proteinExistence type="predicted"/>
<feature type="transmembrane region" description="Helical" evidence="1">
    <location>
        <begin position="305"/>
        <end position="325"/>
    </location>
</feature>